<keyword evidence="4 12" id="KW-0663">Pyridoxal phosphate</keyword>
<dbReference type="OrthoDB" id="9802241at2"/>
<dbReference type="STRING" id="1150625.Q75_00840"/>
<dbReference type="GO" id="GO:0009089">
    <property type="term" value="P:lysine biosynthetic process via diaminopimelate"/>
    <property type="evidence" value="ECO:0007669"/>
    <property type="project" value="UniProtKB-UniRule"/>
</dbReference>
<evidence type="ECO:0000259" key="15">
    <source>
        <dbReference type="Pfam" id="PF02784"/>
    </source>
</evidence>
<feature type="binding site" evidence="12">
    <location>
        <position position="249"/>
    </location>
    <ligand>
        <name>pyridoxal 5'-phosphate</name>
        <dbReference type="ChEBI" id="CHEBI:597326"/>
    </ligand>
</feature>
<comment type="function">
    <text evidence="12">Specifically catalyzes the decarboxylation of meso-diaminopimelate (meso-DAP) to L-lysine.</text>
</comment>
<dbReference type="InterPro" id="IPR009006">
    <property type="entry name" value="Ala_racemase/Decarboxylase_C"/>
</dbReference>
<name>A0A147KC90_9BACI</name>
<dbReference type="FunFam" id="3.20.20.10:FF:000003">
    <property type="entry name" value="Diaminopimelate decarboxylase"/>
    <property type="match status" value="1"/>
</dbReference>
<dbReference type="PROSITE" id="PS00878">
    <property type="entry name" value="ODR_DC_2_1"/>
    <property type="match status" value="1"/>
</dbReference>
<comment type="pathway">
    <text evidence="8 12 14">Amino-acid biosynthesis; L-lysine biosynthesis via DAP pathway; L-lysine from DL-2,6-diaminopimelate: step 1/1.</text>
</comment>
<evidence type="ECO:0000256" key="14">
    <source>
        <dbReference type="RuleBase" id="RU003738"/>
    </source>
</evidence>
<evidence type="ECO:0000256" key="12">
    <source>
        <dbReference type="HAMAP-Rule" id="MF_02120"/>
    </source>
</evidence>
<evidence type="ECO:0000256" key="9">
    <source>
        <dbReference type="ARBA" id="ARBA00060983"/>
    </source>
</evidence>
<dbReference type="GO" id="GO:0008836">
    <property type="term" value="F:diaminopimelate decarboxylase activity"/>
    <property type="evidence" value="ECO:0007669"/>
    <property type="project" value="UniProtKB-UniRule"/>
</dbReference>
<sequence length="444" mass="49487">MVNVQSNHRMNQHGVLEIDGVTSTELVKQYGTPLMVYNETAIRQNCREFKQTFDQSGLTYQVAYAGKAFLCMDMVRLVKEEGMSLDVVSGGELYTALQAGFPVERIHFHGNNKSVEELEMGIDAGIGCFVVDNFIELELLHELAAEREQKVNILLRVTPGVEAHTHDYIMTGQEDSKFGFDVGNGQGKLGVQLALQKPYFHLLGVHSHIGSQIFETEGFQYAIEVLARFLQEVREESDVVMSVLNVGGGFGVRYTEEDEPLPIREYVKSITEAVKFSFGQLSYPTPEIWVEPGRSIVAEAGTTLYKIGTQKNLPGIRKYVAIDGGMTDNLRPALYKARYDALLANRANEERTEVVSIAGKACESGDMLIWDIALPPVRMGDTLAVFSTGAYGYSMANNYNRTPRPAVVFVKEGESRLVIRRESYRDLVRNDVLHHGVEAVVKSQ</sequence>
<feature type="binding site" evidence="12">
    <location>
        <position position="363"/>
    </location>
    <ligand>
        <name>substrate</name>
    </ligand>
</feature>
<proteinExistence type="inferred from homology"/>
<feature type="binding site" evidence="12">
    <location>
        <position position="294"/>
    </location>
    <ligand>
        <name>substrate</name>
    </ligand>
</feature>
<dbReference type="PROSITE" id="PS00879">
    <property type="entry name" value="ODR_DC_2_2"/>
    <property type="match status" value="1"/>
</dbReference>
<protein>
    <recommendedName>
        <fullName evidence="11 12">Diaminopimelate decarboxylase</fullName>
        <shortName evidence="12">DAP decarboxylase</shortName>
        <shortName evidence="12">DAPDC</shortName>
        <ecNumber evidence="10 12">4.1.1.20</ecNumber>
    </recommendedName>
</protein>
<dbReference type="InterPro" id="IPR022653">
    <property type="entry name" value="De-COase2_pyr-phos_BS"/>
</dbReference>
<dbReference type="InterPro" id="IPR022644">
    <property type="entry name" value="De-COase2_N"/>
</dbReference>
<dbReference type="AlphaFoldDB" id="A0A147KC90"/>
<keyword evidence="2 12" id="KW-0028">Amino-acid biosynthesis</keyword>
<dbReference type="EMBL" id="LDYG01000002">
    <property type="protein sequence ID" value="KUP09209.1"/>
    <property type="molecule type" value="Genomic_DNA"/>
</dbReference>
<dbReference type="PANTHER" id="PTHR43727:SF2">
    <property type="entry name" value="GROUP IV DECARBOXYLASE"/>
    <property type="match status" value="1"/>
</dbReference>
<dbReference type="Proteomes" id="UP000074108">
    <property type="component" value="Unassembled WGS sequence"/>
</dbReference>
<keyword evidence="6 12" id="KW-0456">Lyase</keyword>
<organism evidence="16 17">
    <name type="scientific">Bacillus coahuilensis p1.1.43</name>
    <dbReference type="NCBI Taxonomy" id="1150625"/>
    <lineage>
        <taxon>Bacteria</taxon>
        <taxon>Bacillati</taxon>
        <taxon>Bacillota</taxon>
        <taxon>Bacilli</taxon>
        <taxon>Bacillales</taxon>
        <taxon>Bacillaceae</taxon>
        <taxon>Bacillus</taxon>
    </lineage>
</organism>
<dbReference type="InterPro" id="IPR029066">
    <property type="entry name" value="PLP-binding_barrel"/>
</dbReference>
<dbReference type="HAMAP" id="MF_02120">
    <property type="entry name" value="LysA"/>
    <property type="match status" value="1"/>
</dbReference>
<dbReference type="FunFam" id="2.40.37.10:FF:000003">
    <property type="entry name" value="Diaminopimelate decarboxylase"/>
    <property type="match status" value="1"/>
</dbReference>
<dbReference type="PANTHER" id="PTHR43727">
    <property type="entry name" value="DIAMINOPIMELATE DECARBOXYLASE"/>
    <property type="match status" value="1"/>
</dbReference>
<dbReference type="Gene3D" id="3.20.20.10">
    <property type="entry name" value="Alanine racemase"/>
    <property type="match status" value="1"/>
</dbReference>
<comment type="subunit">
    <text evidence="12">Homodimer.</text>
</comment>
<evidence type="ECO:0000256" key="2">
    <source>
        <dbReference type="ARBA" id="ARBA00022605"/>
    </source>
</evidence>
<gene>
    <name evidence="12" type="primary">lysA</name>
    <name evidence="16" type="ORF">Q75_00840</name>
</gene>
<dbReference type="SUPFAM" id="SSF51419">
    <property type="entry name" value="PLP-binding barrel"/>
    <property type="match status" value="1"/>
</dbReference>
<comment type="caution">
    <text evidence="16">The sequence shown here is derived from an EMBL/GenBank/DDBJ whole genome shotgun (WGS) entry which is preliminary data.</text>
</comment>
<dbReference type="InterPro" id="IPR002986">
    <property type="entry name" value="DAP_deCOOHase_LysA"/>
</dbReference>
<feature type="binding site" evidence="12">
    <location>
        <position position="391"/>
    </location>
    <ligand>
        <name>pyridoxal 5'-phosphate</name>
        <dbReference type="ChEBI" id="CHEBI:597326"/>
    </ligand>
</feature>
<dbReference type="PRINTS" id="PR01179">
    <property type="entry name" value="ODADCRBXLASE"/>
</dbReference>
<keyword evidence="3 12" id="KW-0210">Decarboxylase</keyword>
<dbReference type="SUPFAM" id="SSF50621">
    <property type="entry name" value="Alanine racemase C-terminal domain-like"/>
    <property type="match status" value="1"/>
</dbReference>
<evidence type="ECO:0000256" key="10">
    <source>
        <dbReference type="ARBA" id="ARBA00066427"/>
    </source>
</evidence>
<evidence type="ECO:0000256" key="8">
    <source>
        <dbReference type="ARBA" id="ARBA00060643"/>
    </source>
</evidence>
<evidence type="ECO:0000256" key="11">
    <source>
        <dbReference type="ARBA" id="ARBA00074972"/>
    </source>
</evidence>
<dbReference type="PATRIC" id="fig|1150625.3.peg.174"/>
<comment type="catalytic activity">
    <reaction evidence="7 12 14">
        <text>meso-2,6-diaminopimelate + H(+) = L-lysine + CO2</text>
        <dbReference type="Rhea" id="RHEA:15101"/>
        <dbReference type="ChEBI" id="CHEBI:15378"/>
        <dbReference type="ChEBI" id="CHEBI:16526"/>
        <dbReference type="ChEBI" id="CHEBI:32551"/>
        <dbReference type="ChEBI" id="CHEBI:57791"/>
        <dbReference type="EC" id="4.1.1.20"/>
    </reaction>
</comment>
<feature type="binding site" evidence="12">
    <location>
        <position position="331"/>
    </location>
    <ligand>
        <name>substrate</name>
    </ligand>
</feature>
<feature type="binding site" evidence="12">
    <location>
        <position position="391"/>
    </location>
    <ligand>
        <name>substrate</name>
    </ligand>
</feature>
<dbReference type="CDD" id="cd06828">
    <property type="entry name" value="PLPDE_III_DapDC"/>
    <property type="match status" value="1"/>
</dbReference>
<dbReference type="Pfam" id="PF02784">
    <property type="entry name" value="Orn_Arg_deC_N"/>
    <property type="match status" value="1"/>
</dbReference>
<keyword evidence="5 12" id="KW-0457">Lysine biosynthesis</keyword>
<keyword evidence="17" id="KW-1185">Reference proteome</keyword>
<evidence type="ECO:0000256" key="5">
    <source>
        <dbReference type="ARBA" id="ARBA00023154"/>
    </source>
</evidence>
<feature type="active site" description="Proton donor" evidence="13">
    <location>
        <position position="362"/>
    </location>
</feature>
<dbReference type="InterPro" id="IPR022657">
    <property type="entry name" value="De-COase2_CS"/>
</dbReference>
<dbReference type="Gene3D" id="2.40.37.10">
    <property type="entry name" value="Lyase, Ornithine Decarboxylase, Chain A, domain 1"/>
    <property type="match status" value="1"/>
</dbReference>
<evidence type="ECO:0000313" key="17">
    <source>
        <dbReference type="Proteomes" id="UP000074108"/>
    </source>
</evidence>
<evidence type="ECO:0000256" key="1">
    <source>
        <dbReference type="ARBA" id="ARBA00001933"/>
    </source>
</evidence>
<reference evidence="16 17" key="1">
    <citation type="journal article" date="2016" name="Front. Microbiol.">
        <title>Microevolution Analysis of Bacillus coahuilensis Unveils Differences in Phosphorus Acquisition Strategies and Their Regulation.</title>
        <authorList>
            <person name="Gomez-Lunar Z."/>
            <person name="Hernandez-Gonzalez I."/>
            <person name="Rodriguez-Torres M.D."/>
            <person name="Souza V."/>
            <person name="Olmedo-Alvarez G."/>
        </authorList>
    </citation>
    <scope>NUCLEOTIDE SEQUENCE [LARGE SCALE GENOMIC DNA]</scope>
    <source>
        <strain evidence="17">p1.1.43</strain>
    </source>
</reference>
<accession>A0A147KC90</accession>
<evidence type="ECO:0000256" key="4">
    <source>
        <dbReference type="ARBA" id="ARBA00022898"/>
    </source>
</evidence>
<dbReference type="InterPro" id="IPR000183">
    <property type="entry name" value="Orn/DAP/Arg_de-COase"/>
</dbReference>
<evidence type="ECO:0000256" key="3">
    <source>
        <dbReference type="ARBA" id="ARBA00022793"/>
    </source>
</evidence>
<evidence type="ECO:0000256" key="13">
    <source>
        <dbReference type="PIRSR" id="PIRSR600183-50"/>
    </source>
</evidence>
<dbReference type="PRINTS" id="PR01181">
    <property type="entry name" value="DAPDCRBXLASE"/>
</dbReference>
<dbReference type="NCBIfam" id="TIGR01048">
    <property type="entry name" value="lysA"/>
    <property type="match status" value="1"/>
</dbReference>
<dbReference type="UniPathway" id="UPA00034">
    <property type="reaction ID" value="UER00027"/>
</dbReference>
<feature type="binding site" evidence="12">
    <location>
        <begin position="291"/>
        <end position="294"/>
    </location>
    <ligand>
        <name>pyridoxal 5'-phosphate</name>
        <dbReference type="ChEBI" id="CHEBI:597326"/>
    </ligand>
</feature>
<evidence type="ECO:0000256" key="7">
    <source>
        <dbReference type="ARBA" id="ARBA00050464"/>
    </source>
</evidence>
<feature type="binding site" evidence="12">
    <location>
        <position position="335"/>
    </location>
    <ligand>
        <name>substrate</name>
    </ligand>
</feature>
<feature type="modified residue" description="N6-(pyridoxal phosphate)lysine" evidence="12 13">
    <location>
        <position position="67"/>
    </location>
</feature>
<feature type="domain" description="Orn/DAP/Arg decarboxylase 2 N-terminal" evidence="15">
    <location>
        <begin position="41"/>
        <end position="298"/>
    </location>
</feature>
<comment type="cofactor">
    <cofactor evidence="1 12 13 14">
        <name>pyridoxal 5'-phosphate</name>
        <dbReference type="ChEBI" id="CHEBI:597326"/>
    </cofactor>
</comment>
<dbReference type="EC" id="4.1.1.20" evidence="10 12"/>
<evidence type="ECO:0000256" key="6">
    <source>
        <dbReference type="ARBA" id="ARBA00023239"/>
    </source>
</evidence>
<comment type="similarity">
    <text evidence="9 12">Belongs to the Orn/Lys/Arg decarboxylase class-II family. LysA subfamily.</text>
</comment>
<dbReference type="GO" id="GO:0030170">
    <property type="term" value="F:pyridoxal phosphate binding"/>
    <property type="evidence" value="ECO:0007669"/>
    <property type="project" value="UniProtKB-UniRule"/>
</dbReference>
<evidence type="ECO:0000313" key="16">
    <source>
        <dbReference type="EMBL" id="KUP09209.1"/>
    </source>
</evidence>